<name>B1ZDV7_METPB</name>
<gene>
    <name evidence="3" type="ordered locus">Mpop_4244</name>
</gene>
<feature type="signal peptide" evidence="2">
    <location>
        <begin position="1"/>
        <end position="19"/>
    </location>
</feature>
<evidence type="ECO:0000313" key="3">
    <source>
        <dbReference type="EMBL" id="ACB82350.1"/>
    </source>
</evidence>
<keyword evidence="2" id="KW-0732">Signal</keyword>
<evidence type="ECO:0000256" key="2">
    <source>
        <dbReference type="SAM" id="SignalP"/>
    </source>
</evidence>
<dbReference type="KEGG" id="mpo:Mpop_4244"/>
<dbReference type="Proteomes" id="UP000007136">
    <property type="component" value="Chromosome"/>
</dbReference>
<protein>
    <submittedName>
        <fullName evidence="3">Uncharacterized protein</fullName>
    </submittedName>
</protein>
<sequence length="479" mass="50359">MLKRSFAALAALISLTLPALTQTRTQPPSDDITLGNAVKLGKREGNRTVITPDTLQILGPGSTGDASLMSAPPSLSAPENSISGSLARRMLLSGNDLSAFPEQSISDKIPYANTGARTFMYSNRTGRQASILGTQAIIRNTDGSGTFGPAAHDYALLTSIQKNDWMKSNVEGEINTQSIIARQGKKGDVGGILINVQKRRDKLNNWAANETGGITGVENSVALVDSAGQQYHKAHTIMGFAEVAGAFSEGRGYGFFSEARTGEWFSAYHAGSDNEATGSQPPALWTYYFSGAQSRNSSSLNYAVDRSGRTFSGFPSARMSWGFDAGQNAFTILDANGNNERFRILRDGGGMTLTGRYAAITLADPVTGPNAGGTHRIVSGGSGEMFYQVVNGPISWSVKPDGSFNVSNVQASAVTMSGLLKLMGYTVATLPTCNASNRDAVAVAIDLTTASSTTFRGVPAGGGAVRGPVYCDGSSWSVH</sequence>
<dbReference type="EMBL" id="CP001029">
    <property type="protein sequence ID" value="ACB82350.1"/>
    <property type="molecule type" value="Genomic_DNA"/>
</dbReference>
<evidence type="ECO:0000256" key="1">
    <source>
        <dbReference type="SAM" id="MobiDB-lite"/>
    </source>
</evidence>
<organism evidence="3 4">
    <name type="scientific">Methylorubrum populi (strain ATCC BAA-705 / NCIMB 13946 / BJ001)</name>
    <name type="common">Methylobacterium populi</name>
    <dbReference type="NCBI Taxonomy" id="441620"/>
    <lineage>
        <taxon>Bacteria</taxon>
        <taxon>Pseudomonadati</taxon>
        <taxon>Pseudomonadota</taxon>
        <taxon>Alphaproteobacteria</taxon>
        <taxon>Hyphomicrobiales</taxon>
        <taxon>Methylobacteriaceae</taxon>
        <taxon>Methylorubrum</taxon>
    </lineage>
</organism>
<proteinExistence type="predicted"/>
<feature type="chain" id="PRO_5002772336" evidence="2">
    <location>
        <begin position="20"/>
        <end position="479"/>
    </location>
</feature>
<dbReference type="eggNOG" id="ENOG502ZZYY">
    <property type="taxonomic scope" value="Bacteria"/>
</dbReference>
<reference evidence="3" key="1">
    <citation type="submission" date="2008-04" db="EMBL/GenBank/DDBJ databases">
        <title>Complete sequence of chromosome of Methylobacterium populi BJ001.</title>
        <authorList>
            <consortium name="US DOE Joint Genome Institute"/>
            <person name="Copeland A."/>
            <person name="Lucas S."/>
            <person name="Lapidus A."/>
            <person name="Glavina del Rio T."/>
            <person name="Dalin E."/>
            <person name="Tice H."/>
            <person name="Bruce D."/>
            <person name="Goodwin L."/>
            <person name="Pitluck S."/>
            <person name="Chertkov O."/>
            <person name="Brettin T."/>
            <person name="Detter J.C."/>
            <person name="Han C."/>
            <person name="Kuske C.R."/>
            <person name="Schmutz J."/>
            <person name="Larimer F."/>
            <person name="Land M."/>
            <person name="Hauser L."/>
            <person name="Kyrpides N."/>
            <person name="Mikhailova N."/>
            <person name="Marx C."/>
            <person name="Richardson P."/>
        </authorList>
    </citation>
    <scope>NUCLEOTIDE SEQUENCE [LARGE SCALE GENOMIC DNA]</scope>
    <source>
        <strain evidence="3">BJ001</strain>
    </source>
</reference>
<dbReference type="STRING" id="441620.Mpop_4244"/>
<evidence type="ECO:0000313" key="4">
    <source>
        <dbReference type="Proteomes" id="UP000007136"/>
    </source>
</evidence>
<dbReference type="OrthoDB" id="7987787at2"/>
<accession>B1ZDV7</accession>
<dbReference type="AlphaFoldDB" id="B1ZDV7"/>
<feature type="region of interest" description="Disordered" evidence="1">
    <location>
        <begin position="61"/>
        <end position="80"/>
    </location>
</feature>
<feature type="compositionally biased region" description="Low complexity" evidence="1">
    <location>
        <begin position="66"/>
        <end position="78"/>
    </location>
</feature>
<dbReference type="HOGENOM" id="CLU_573419_0_0_5"/>
<dbReference type="RefSeq" id="WP_012455959.1">
    <property type="nucleotide sequence ID" value="NC_010725.1"/>
</dbReference>